<dbReference type="EMBL" id="JSYJ01000032">
    <property type="protein sequence ID" value="KHM96084.1"/>
    <property type="molecule type" value="Genomic_DNA"/>
</dbReference>
<evidence type="ECO:0000313" key="2">
    <source>
        <dbReference type="EMBL" id="KHM96084.1"/>
    </source>
</evidence>
<dbReference type="Proteomes" id="UP000030969">
    <property type="component" value="Unassembled WGS sequence"/>
</dbReference>
<comment type="caution">
    <text evidence="2">The sequence shown here is derived from an EMBL/GenBank/DDBJ whole genome shotgun (WGS) entry which is preliminary data.</text>
</comment>
<keyword evidence="1" id="KW-0812">Transmembrane</keyword>
<name>A0AAJ0IZM9_9XANT</name>
<gene>
    <name evidence="2" type="ORF">OR61_07285</name>
</gene>
<feature type="transmembrane region" description="Helical" evidence="1">
    <location>
        <begin position="71"/>
        <end position="89"/>
    </location>
</feature>
<evidence type="ECO:0000313" key="3">
    <source>
        <dbReference type="Proteomes" id="UP000030969"/>
    </source>
</evidence>
<evidence type="ECO:0000256" key="1">
    <source>
        <dbReference type="SAM" id="Phobius"/>
    </source>
</evidence>
<reference evidence="2 3" key="1">
    <citation type="submission" date="2014-11" db="EMBL/GenBank/DDBJ databases">
        <title>Draft Genome Sequences of Xanthomonas vesicatoria Strains from the Balkan Peninsula.</title>
        <authorList>
            <person name="Vancheva T."/>
            <person name="Lefeuvre P."/>
            <person name="Bogatzevska N."/>
            <person name="Moncheva P."/>
            <person name="Koebnik R."/>
        </authorList>
    </citation>
    <scope>NUCLEOTIDE SEQUENCE [LARGE SCALE GENOMIC DNA]</scope>
    <source>
        <strain evidence="2 3">53M</strain>
    </source>
</reference>
<sequence>MISTFQERRMTFHTETIGSAITANATRAQDFLAGLSAQMQGSAGGEAAIRSIAQLARLVQQQALVMTYSDLFWIFGVIVVCTIPLAFLLKPLPKGAHLAMH</sequence>
<keyword evidence="1" id="KW-1133">Transmembrane helix</keyword>
<protein>
    <submittedName>
        <fullName evidence="2">Uncharacterized protein</fullName>
    </submittedName>
</protein>
<dbReference type="AlphaFoldDB" id="A0AAJ0IZM9"/>
<organism evidence="2 3">
    <name type="scientific">Xanthomonas vesicatoria</name>
    <dbReference type="NCBI Taxonomy" id="56460"/>
    <lineage>
        <taxon>Bacteria</taxon>
        <taxon>Pseudomonadati</taxon>
        <taxon>Pseudomonadota</taxon>
        <taxon>Gammaproteobacteria</taxon>
        <taxon>Lysobacterales</taxon>
        <taxon>Lysobacteraceae</taxon>
        <taxon>Xanthomonas</taxon>
    </lineage>
</organism>
<accession>A0AAJ0IZM9</accession>
<proteinExistence type="predicted"/>
<keyword evidence="1" id="KW-0472">Membrane</keyword>